<comment type="caution">
    <text evidence="1">The sequence shown here is derived from an EMBL/GenBank/DDBJ whole genome shotgun (WGS) entry which is preliminary data.</text>
</comment>
<dbReference type="Proteomes" id="UP000076584">
    <property type="component" value="Unassembled WGS sequence"/>
</dbReference>
<organism evidence="1 2">
    <name type="scientific">Colletotrichum incanum</name>
    <name type="common">Soybean anthracnose fungus</name>
    <dbReference type="NCBI Taxonomy" id="1573173"/>
    <lineage>
        <taxon>Eukaryota</taxon>
        <taxon>Fungi</taxon>
        <taxon>Dikarya</taxon>
        <taxon>Ascomycota</taxon>
        <taxon>Pezizomycotina</taxon>
        <taxon>Sordariomycetes</taxon>
        <taxon>Hypocreomycetidae</taxon>
        <taxon>Glomerellales</taxon>
        <taxon>Glomerellaceae</taxon>
        <taxon>Colletotrichum</taxon>
        <taxon>Colletotrichum spaethianum species complex</taxon>
    </lineage>
</organism>
<accession>A0A167D345</accession>
<gene>
    <name evidence="1" type="ORF">CI238_12381</name>
</gene>
<dbReference type="AlphaFoldDB" id="A0A167D345"/>
<keyword evidence="2" id="KW-1185">Reference proteome</keyword>
<name>A0A167D345_COLIC</name>
<evidence type="ECO:0000313" key="1">
    <source>
        <dbReference type="EMBL" id="KZL83361.1"/>
    </source>
</evidence>
<feature type="non-terminal residue" evidence="1">
    <location>
        <position position="1"/>
    </location>
</feature>
<reference evidence="1 2" key="1">
    <citation type="submission" date="2015-06" db="EMBL/GenBank/DDBJ databases">
        <title>Survival trade-offs in plant roots during colonization by closely related pathogenic and mutualistic fungi.</title>
        <authorList>
            <person name="Hacquard S."/>
            <person name="Kracher B."/>
            <person name="Hiruma K."/>
            <person name="Weinman A."/>
            <person name="Muench P."/>
            <person name="Garrido Oter R."/>
            <person name="Ver Loren van Themaat E."/>
            <person name="Dallerey J.-F."/>
            <person name="Damm U."/>
            <person name="Henrissat B."/>
            <person name="Lespinet O."/>
            <person name="Thon M."/>
            <person name="Kemen E."/>
            <person name="McHardy A.C."/>
            <person name="Schulze-Lefert P."/>
            <person name="O'Connell R.J."/>
        </authorList>
    </citation>
    <scope>NUCLEOTIDE SEQUENCE [LARGE SCALE GENOMIC DNA]</scope>
    <source>
        <strain evidence="1 2">MAFF 238704</strain>
    </source>
</reference>
<evidence type="ECO:0000313" key="2">
    <source>
        <dbReference type="Proteomes" id="UP000076584"/>
    </source>
</evidence>
<sequence length="92" mass="9730">LSLEVGLVSVLPKGGRWSGSFPCPGRAPSSISGRLDHVFVEALKLKGNESTTHSVDSARRGRFSALNVLLKAAPSICLRTLTNKAEAYPNPA</sequence>
<protein>
    <submittedName>
        <fullName evidence="1">Uncharacterized protein</fullName>
    </submittedName>
</protein>
<proteinExistence type="predicted"/>
<dbReference type="EMBL" id="LFIW01001128">
    <property type="protein sequence ID" value="KZL83361.1"/>
    <property type="molecule type" value="Genomic_DNA"/>
</dbReference>